<name>A0A2P2IW68_RHIMU</name>
<dbReference type="AlphaFoldDB" id="A0A2P2IW68"/>
<evidence type="ECO:0000313" key="1">
    <source>
        <dbReference type="EMBL" id="MBW85454.1"/>
    </source>
</evidence>
<protein>
    <submittedName>
        <fullName evidence="1">B3 domain-containing protein At4g01580-like</fullName>
    </submittedName>
</protein>
<organism evidence="1">
    <name type="scientific">Rhizophora mucronata</name>
    <name type="common">Asiatic mangrove</name>
    <dbReference type="NCBI Taxonomy" id="61149"/>
    <lineage>
        <taxon>Eukaryota</taxon>
        <taxon>Viridiplantae</taxon>
        <taxon>Streptophyta</taxon>
        <taxon>Embryophyta</taxon>
        <taxon>Tracheophyta</taxon>
        <taxon>Spermatophyta</taxon>
        <taxon>Magnoliopsida</taxon>
        <taxon>eudicotyledons</taxon>
        <taxon>Gunneridae</taxon>
        <taxon>Pentapetalae</taxon>
        <taxon>rosids</taxon>
        <taxon>fabids</taxon>
        <taxon>Malpighiales</taxon>
        <taxon>Rhizophoraceae</taxon>
        <taxon>Rhizophora</taxon>
    </lineage>
</organism>
<accession>A0A2P2IW68</accession>
<proteinExistence type="predicted"/>
<sequence length="57" mass="6432">MEMGATLVLKNQEMTIGQGVELCKFLPASLKVPHFTITFGQFYLPNLTTGNRKKCWV</sequence>
<dbReference type="EMBL" id="GGEC01004971">
    <property type="protein sequence ID" value="MBW85454.1"/>
    <property type="molecule type" value="Transcribed_RNA"/>
</dbReference>
<reference evidence="1" key="1">
    <citation type="submission" date="2018-02" db="EMBL/GenBank/DDBJ databases">
        <title>Rhizophora mucronata_Transcriptome.</title>
        <authorList>
            <person name="Meera S.P."/>
            <person name="Sreeshan A."/>
            <person name="Augustine A."/>
        </authorList>
    </citation>
    <scope>NUCLEOTIDE SEQUENCE</scope>
    <source>
        <tissue evidence="1">Leaf</tissue>
    </source>
</reference>